<evidence type="ECO:0000259" key="1">
    <source>
        <dbReference type="Pfam" id="PF24030"/>
    </source>
</evidence>
<dbReference type="EMBL" id="JACCFM010000001">
    <property type="protein sequence ID" value="NYJ19186.1"/>
    <property type="molecule type" value="Genomic_DNA"/>
</dbReference>
<evidence type="ECO:0000313" key="2">
    <source>
        <dbReference type="EMBL" id="NYJ19186.1"/>
    </source>
</evidence>
<dbReference type="RefSeq" id="WP_179577987.1">
    <property type="nucleotide sequence ID" value="NZ_JACCFM010000001.1"/>
</dbReference>
<reference evidence="2 3" key="1">
    <citation type="submission" date="2020-07" db="EMBL/GenBank/DDBJ databases">
        <title>Sequencing the genomes of 1000 actinobacteria strains.</title>
        <authorList>
            <person name="Klenk H.-P."/>
        </authorList>
    </citation>
    <scope>NUCLEOTIDE SEQUENCE [LARGE SCALE GENOMIC DNA]</scope>
    <source>
        <strain evidence="2 3">LI1</strain>
    </source>
</reference>
<keyword evidence="3" id="KW-1185">Reference proteome</keyword>
<protein>
    <recommendedName>
        <fullName evidence="1">DUF7341 domain-containing protein</fullName>
    </recommendedName>
</protein>
<accession>A0A7Z0ED24</accession>
<name>A0A7Z0ED24_9MICO</name>
<gene>
    <name evidence="2" type="ORF">HNR05_000977</name>
</gene>
<dbReference type="Proteomes" id="UP000537260">
    <property type="component" value="Unassembled WGS sequence"/>
</dbReference>
<proteinExistence type="predicted"/>
<organism evidence="2 3">
    <name type="scientific">Glaciibacter psychrotolerans</name>
    <dbReference type="NCBI Taxonomy" id="670054"/>
    <lineage>
        <taxon>Bacteria</taxon>
        <taxon>Bacillati</taxon>
        <taxon>Actinomycetota</taxon>
        <taxon>Actinomycetes</taxon>
        <taxon>Micrococcales</taxon>
        <taxon>Microbacteriaceae</taxon>
        <taxon>Glaciibacter</taxon>
    </lineage>
</organism>
<comment type="caution">
    <text evidence="2">The sequence shown here is derived from an EMBL/GenBank/DDBJ whole genome shotgun (WGS) entry which is preliminary data.</text>
</comment>
<feature type="domain" description="DUF7341" evidence="1">
    <location>
        <begin position="3"/>
        <end position="134"/>
    </location>
</feature>
<dbReference type="Pfam" id="PF24030">
    <property type="entry name" value="DUF7341"/>
    <property type="match status" value="1"/>
</dbReference>
<evidence type="ECO:0000313" key="3">
    <source>
        <dbReference type="Proteomes" id="UP000537260"/>
    </source>
</evidence>
<dbReference type="InterPro" id="IPR055765">
    <property type="entry name" value="DUF7341"/>
</dbReference>
<sequence>MSDLLSAVDALTQPVRSMVIQSNDAGITCTSPVVLPSLLERLQASIQSSMGGSSSGASLASERAPLDTGALFEAMKITAQIDSWCHSAKIMPTHQPANDLRAWYVATLSRPADEAREDFCVKQLGKWARSIEAMMDRPREKELPDDCPTCGAKEWWKAGERYHHPLIVRYRPDDPVGSATAMCRFCEKVWNARELAFELEGHAAGQVAEAG</sequence>
<dbReference type="AlphaFoldDB" id="A0A7Z0ED24"/>